<protein>
    <submittedName>
        <fullName evidence="1">Uncharacterized protein</fullName>
    </submittedName>
</protein>
<accession>A0ABR4DMH9</accession>
<comment type="caution">
    <text evidence="1">The sequence shown here is derived from an EMBL/GenBank/DDBJ whole genome shotgun (WGS) entry which is preliminary data.</text>
</comment>
<dbReference type="GeneID" id="98129085"/>
<dbReference type="RefSeq" id="XP_070870115.1">
    <property type="nucleotide sequence ID" value="XM_071014441.1"/>
</dbReference>
<gene>
    <name evidence="1" type="ORF">VTJ83DRAFT_762</name>
</gene>
<reference evidence="1 2" key="1">
    <citation type="journal article" date="2024" name="Commun. Biol.">
        <title>Comparative genomic analysis of thermophilic fungi reveals convergent evolutionary adaptations and gene losses.</title>
        <authorList>
            <person name="Steindorff A.S."/>
            <person name="Aguilar-Pontes M.V."/>
            <person name="Robinson A.J."/>
            <person name="Andreopoulos B."/>
            <person name="LaButti K."/>
            <person name="Kuo A."/>
            <person name="Mondo S."/>
            <person name="Riley R."/>
            <person name="Otillar R."/>
            <person name="Haridas S."/>
            <person name="Lipzen A."/>
            <person name="Grimwood J."/>
            <person name="Schmutz J."/>
            <person name="Clum A."/>
            <person name="Reid I.D."/>
            <person name="Moisan M.C."/>
            <person name="Butler G."/>
            <person name="Nguyen T.T.M."/>
            <person name="Dewar K."/>
            <person name="Conant G."/>
            <person name="Drula E."/>
            <person name="Henrissat B."/>
            <person name="Hansel C."/>
            <person name="Singer S."/>
            <person name="Hutchinson M.I."/>
            <person name="de Vries R.P."/>
            <person name="Natvig D.O."/>
            <person name="Powell A.J."/>
            <person name="Tsang A."/>
            <person name="Grigoriev I.V."/>
        </authorList>
    </citation>
    <scope>NUCLEOTIDE SEQUENCE [LARGE SCALE GENOMIC DNA]</scope>
    <source>
        <strain evidence="1 2">ATCC 22073</strain>
    </source>
</reference>
<proteinExistence type="predicted"/>
<evidence type="ECO:0000313" key="1">
    <source>
        <dbReference type="EMBL" id="KAL2271391.1"/>
    </source>
</evidence>
<keyword evidence="2" id="KW-1185">Reference proteome</keyword>
<evidence type="ECO:0000313" key="2">
    <source>
        <dbReference type="Proteomes" id="UP001600064"/>
    </source>
</evidence>
<sequence length="85" mass="9167">MPSWLKETIPPEKGASSAIEECTASTTKTVAQGKPPPTPIPPPSFPLYADIDRDGTFFCECPFCVCGEAVIYPGETCFACLKRHS</sequence>
<dbReference type="Proteomes" id="UP001600064">
    <property type="component" value="Unassembled WGS sequence"/>
</dbReference>
<dbReference type="EMBL" id="JAZGUE010000001">
    <property type="protein sequence ID" value="KAL2271391.1"/>
    <property type="molecule type" value="Genomic_DNA"/>
</dbReference>
<name>A0ABR4DMH9_9PEZI</name>
<organism evidence="1 2">
    <name type="scientific">Remersonia thermophila</name>
    <dbReference type="NCBI Taxonomy" id="72144"/>
    <lineage>
        <taxon>Eukaryota</taxon>
        <taxon>Fungi</taxon>
        <taxon>Dikarya</taxon>
        <taxon>Ascomycota</taxon>
        <taxon>Pezizomycotina</taxon>
        <taxon>Sordariomycetes</taxon>
        <taxon>Sordariomycetidae</taxon>
        <taxon>Sordariales</taxon>
        <taxon>Sordariales incertae sedis</taxon>
        <taxon>Remersonia</taxon>
    </lineage>
</organism>